<organism evidence="6 7">
    <name type="scientific">Candidatus Polarisedimenticola svalbardensis</name>
    <dbReference type="NCBI Taxonomy" id="2886004"/>
    <lineage>
        <taxon>Bacteria</taxon>
        <taxon>Pseudomonadati</taxon>
        <taxon>Acidobacteriota</taxon>
        <taxon>Candidatus Polarisedimenticolia</taxon>
        <taxon>Candidatus Polarisedimenticolales</taxon>
        <taxon>Candidatus Polarisedimenticolaceae</taxon>
        <taxon>Candidatus Polarisedimenticola</taxon>
    </lineage>
</organism>
<dbReference type="InterPro" id="IPR007630">
    <property type="entry name" value="RNA_pol_sigma70_r4"/>
</dbReference>
<keyword evidence="2" id="KW-0731">Sigma factor</keyword>
<dbReference type="InterPro" id="IPR007624">
    <property type="entry name" value="RNA_pol_sigma70_r3"/>
</dbReference>
<dbReference type="PANTHER" id="PTHR30603">
    <property type="entry name" value="RNA POLYMERASE SIGMA FACTOR RPO"/>
    <property type="match status" value="1"/>
</dbReference>
<protein>
    <submittedName>
        <fullName evidence="6">RNA polymerase sigma factor RpoD/SigA</fullName>
    </submittedName>
</protein>
<keyword evidence="1" id="KW-0805">Transcription regulation</keyword>
<dbReference type="InterPro" id="IPR050239">
    <property type="entry name" value="Sigma-70_RNA_pol_init_factors"/>
</dbReference>
<dbReference type="Gene3D" id="1.20.120.1810">
    <property type="match status" value="1"/>
</dbReference>
<comment type="caution">
    <text evidence="6">The sequence shown here is derived from an EMBL/GenBank/DDBJ whole genome shotgun (WGS) entry which is preliminary data.</text>
</comment>
<keyword evidence="4" id="KW-0804">Transcription</keyword>
<dbReference type="Pfam" id="PF04539">
    <property type="entry name" value="Sigma70_r3"/>
    <property type="match status" value="1"/>
</dbReference>
<dbReference type="PIRSF" id="PIRSF000770">
    <property type="entry name" value="RNA_pol_sigma-SigE/K"/>
    <property type="match status" value="1"/>
</dbReference>
<dbReference type="GO" id="GO:0003677">
    <property type="term" value="F:DNA binding"/>
    <property type="evidence" value="ECO:0007669"/>
    <property type="project" value="UniProtKB-KW"/>
</dbReference>
<dbReference type="InterPro" id="IPR007627">
    <property type="entry name" value="RNA_pol_sigma70_r2"/>
</dbReference>
<name>A0A8J6Y6L4_9BACT</name>
<dbReference type="SUPFAM" id="SSF88659">
    <property type="entry name" value="Sigma3 and sigma4 domains of RNA polymerase sigma factors"/>
    <property type="match status" value="2"/>
</dbReference>
<evidence type="ECO:0000256" key="4">
    <source>
        <dbReference type="ARBA" id="ARBA00023163"/>
    </source>
</evidence>
<evidence type="ECO:0000313" key="7">
    <source>
        <dbReference type="Proteomes" id="UP000648239"/>
    </source>
</evidence>
<accession>A0A8J6Y6L4</accession>
<dbReference type="NCBIfam" id="TIGR02937">
    <property type="entry name" value="sigma70-ECF"/>
    <property type="match status" value="1"/>
</dbReference>
<evidence type="ECO:0000256" key="2">
    <source>
        <dbReference type="ARBA" id="ARBA00023082"/>
    </source>
</evidence>
<dbReference type="GO" id="GO:0016987">
    <property type="term" value="F:sigma factor activity"/>
    <property type="evidence" value="ECO:0007669"/>
    <property type="project" value="UniProtKB-KW"/>
</dbReference>
<dbReference type="SUPFAM" id="SSF88946">
    <property type="entry name" value="Sigma2 domain of RNA polymerase sigma factors"/>
    <property type="match status" value="1"/>
</dbReference>
<proteinExistence type="predicted"/>
<dbReference type="Pfam" id="PF04542">
    <property type="entry name" value="Sigma70_r2"/>
    <property type="match status" value="1"/>
</dbReference>
<evidence type="ECO:0000256" key="1">
    <source>
        <dbReference type="ARBA" id="ARBA00023015"/>
    </source>
</evidence>
<evidence type="ECO:0000259" key="5">
    <source>
        <dbReference type="PROSITE" id="PS00716"/>
    </source>
</evidence>
<dbReference type="Gene3D" id="1.10.10.10">
    <property type="entry name" value="Winged helix-like DNA-binding domain superfamily/Winged helix DNA-binding domain"/>
    <property type="match status" value="2"/>
</dbReference>
<sequence length="288" mass="33256">MESTQNDRGTILSRYFSEIRNYPLLTKEEELVLAENVRNGCKASLDELIESNLSFVVKVASEYRNLGLPFEDLLNEGNIGLIEAAHRYDASKGTKFITYAIWWIRKSVLKALSEHSNLVRIPNYQLKKVREIRDAESILRRSLGRKPRRDEISRQLSKSVAKVDQVLQFNMREMSLDDKVGKDRETPLSDFLEDKEKTSAEDDLLKREARTLVTEALDHLSGQERTVIGFRFGLDTGKSLTLKEIGLKMGISRERVRQIECQAKIRLRKIFARRRMVHTMATDRLPTT</sequence>
<dbReference type="Pfam" id="PF04545">
    <property type="entry name" value="Sigma70_r4"/>
    <property type="match status" value="1"/>
</dbReference>
<dbReference type="GO" id="GO:0006352">
    <property type="term" value="P:DNA-templated transcription initiation"/>
    <property type="evidence" value="ECO:0007669"/>
    <property type="project" value="InterPro"/>
</dbReference>
<dbReference type="PRINTS" id="PR00046">
    <property type="entry name" value="SIGMA70FCT"/>
</dbReference>
<dbReference type="InterPro" id="IPR013325">
    <property type="entry name" value="RNA_pol_sigma_r2"/>
</dbReference>
<dbReference type="InterPro" id="IPR013324">
    <property type="entry name" value="RNA_pol_sigma_r3/r4-like"/>
</dbReference>
<evidence type="ECO:0000313" key="6">
    <source>
        <dbReference type="EMBL" id="MBD3866806.1"/>
    </source>
</evidence>
<dbReference type="InterPro" id="IPR009042">
    <property type="entry name" value="RNA_pol_sigma70_r1_2"/>
</dbReference>
<reference evidence="6 7" key="1">
    <citation type="submission" date="2020-08" db="EMBL/GenBank/DDBJ databases">
        <title>Acidobacteriota in marine sediments use diverse sulfur dissimilation pathways.</title>
        <authorList>
            <person name="Wasmund K."/>
        </authorList>
    </citation>
    <scope>NUCLEOTIDE SEQUENCE [LARGE SCALE GENOMIC DNA]</scope>
    <source>
        <strain evidence="6">MAG AM4</strain>
    </source>
</reference>
<dbReference type="CDD" id="cd06171">
    <property type="entry name" value="Sigma70_r4"/>
    <property type="match status" value="1"/>
</dbReference>
<dbReference type="InterPro" id="IPR014284">
    <property type="entry name" value="RNA_pol_sigma-70_dom"/>
</dbReference>
<gene>
    <name evidence="6" type="ORF">IFK94_01670</name>
</gene>
<dbReference type="PANTHER" id="PTHR30603:SF47">
    <property type="entry name" value="RNA POLYMERASE SIGMA FACTOR SIGD, CHLOROPLASTIC"/>
    <property type="match status" value="1"/>
</dbReference>
<dbReference type="AlphaFoldDB" id="A0A8J6Y6L4"/>
<dbReference type="PROSITE" id="PS00716">
    <property type="entry name" value="SIGMA70_2"/>
    <property type="match status" value="1"/>
</dbReference>
<dbReference type="EMBL" id="JACXWD010000003">
    <property type="protein sequence ID" value="MBD3866806.1"/>
    <property type="molecule type" value="Genomic_DNA"/>
</dbReference>
<dbReference type="InterPro" id="IPR036388">
    <property type="entry name" value="WH-like_DNA-bd_sf"/>
</dbReference>
<dbReference type="Pfam" id="PF00140">
    <property type="entry name" value="Sigma70_r1_2"/>
    <property type="match status" value="1"/>
</dbReference>
<keyword evidence="3" id="KW-0238">DNA-binding</keyword>
<dbReference type="Proteomes" id="UP000648239">
    <property type="component" value="Unassembled WGS sequence"/>
</dbReference>
<evidence type="ECO:0000256" key="3">
    <source>
        <dbReference type="ARBA" id="ARBA00023125"/>
    </source>
</evidence>
<feature type="domain" description="RNA polymerase sigma-70" evidence="5">
    <location>
        <begin position="241"/>
        <end position="267"/>
    </location>
</feature>
<dbReference type="InterPro" id="IPR000943">
    <property type="entry name" value="RNA_pol_sigma70"/>
</dbReference>